<accession>A0A934NLD5</accession>
<evidence type="ECO:0000313" key="3">
    <source>
        <dbReference type="EMBL" id="MBJ8337348.1"/>
    </source>
</evidence>
<keyword evidence="4" id="KW-1185">Reference proteome</keyword>
<comment type="caution">
    <text evidence="3">The sequence shown here is derived from an EMBL/GenBank/DDBJ whole genome shotgun (WGS) entry which is preliminary data.</text>
</comment>
<dbReference type="InterPro" id="IPR014729">
    <property type="entry name" value="Rossmann-like_a/b/a_fold"/>
</dbReference>
<evidence type="ECO:0000259" key="2">
    <source>
        <dbReference type="Pfam" id="PF00582"/>
    </source>
</evidence>
<organism evidence="3 4">
    <name type="scientific">Antrihabitans stalagmiti</name>
    <dbReference type="NCBI Taxonomy" id="2799499"/>
    <lineage>
        <taxon>Bacteria</taxon>
        <taxon>Bacillati</taxon>
        <taxon>Actinomycetota</taxon>
        <taxon>Actinomycetes</taxon>
        <taxon>Mycobacteriales</taxon>
        <taxon>Nocardiaceae</taxon>
        <taxon>Antrihabitans</taxon>
    </lineage>
</organism>
<dbReference type="PANTHER" id="PTHR46268:SF6">
    <property type="entry name" value="UNIVERSAL STRESS PROTEIN UP12"/>
    <property type="match status" value="1"/>
</dbReference>
<gene>
    <name evidence="3" type="ORF">JGU71_00485</name>
</gene>
<dbReference type="Proteomes" id="UP000655868">
    <property type="component" value="Unassembled WGS sequence"/>
</dbReference>
<evidence type="ECO:0000256" key="1">
    <source>
        <dbReference type="ARBA" id="ARBA00008791"/>
    </source>
</evidence>
<evidence type="ECO:0000313" key="4">
    <source>
        <dbReference type="Proteomes" id="UP000655868"/>
    </source>
</evidence>
<sequence length="289" mass="30291">MAHNAPIIVGVDGSPSSNEAVRWAALEASRQHAPLLLILTDLIPLGYVPGNGFYQTEIDNQAIAGRATLAEAKVLAEATVGTVDVQTEFVTGSAIQTLLDRSKDARMLVVGSRGLGAFRSSLLGSVSTALAMHAHCPVAVIRDARVSATPDAGSVVVGIDGSATSVHAIGIAFDQASKRGVELVAVHAWMDTSQFALEGADWQIAEDTEAAVFSESLAGWHDQYPDVGVRRVLVKDRPVRQLLEESATAQLLVVGSHGRGGFAGMLLGSTSRSLLHTAECPIIVARVPM</sequence>
<dbReference type="PANTHER" id="PTHR46268">
    <property type="entry name" value="STRESS RESPONSE PROTEIN NHAX"/>
    <property type="match status" value="1"/>
</dbReference>
<protein>
    <submittedName>
        <fullName evidence="3">Universal stress protein</fullName>
    </submittedName>
</protein>
<dbReference type="Gene3D" id="3.40.50.620">
    <property type="entry name" value="HUPs"/>
    <property type="match status" value="2"/>
</dbReference>
<comment type="similarity">
    <text evidence="1">Belongs to the universal stress protein A family.</text>
</comment>
<dbReference type="InterPro" id="IPR006016">
    <property type="entry name" value="UspA"/>
</dbReference>
<dbReference type="AlphaFoldDB" id="A0A934NLD5"/>
<feature type="domain" description="UspA" evidence="2">
    <location>
        <begin position="155"/>
        <end position="286"/>
    </location>
</feature>
<dbReference type="RefSeq" id="WP_199700964.1">
    <property type="nucleotide sequence ID" value="NZ_JAEMNV010000001.1"/>
</dbReference>
<dbReference type="SUPFAM" id="SSF52402">
    <property type="entry name" value="Adenine nucleotide alpha hydrolases-like"/>
    <property type="match status" value="2"/>
</dbReference>
<dbReference type="PRINTS" id="PR01438">
    <property type="entry name" value="UNVRSLSTRESS"/>
</dbReference>
<dbReference type="EMBL" id="JAEMNV010000001">
    <property type="protein sequence ID" value="MBJ8337348.1"/>
    <property type="molecule type" value="Genomic_DNA"/>
</dbReference>
<reference evidence="3" key="1">
    <citation type="submission" date="2020-12" db="EMBL/GenBank/DDBJ databases">
        <title>Antrihabitans popcorni sp. nov. and Antrihabitans auranticaus sp. nov., isolated from a larva cave.</title>
        <authorList>
            <person name="Lee S.D."/>
            <person name="Kim I.S."/>
        </authorList>
    </citation>
    <scope>NUCLEOTIDE SEQUENCE</scope>
    <source>
        <strain evidence="3">YC3-6</strain>
    </source>
</reference>
<dbReference type="InterPro" id="IPR006015">
    <property type="entry name" value="Universal_stress_UspA"/>
</dbReference>
<proteinExistence type="inferred from homology"/>
<name>A0A934NLD5_9NOCA</name>
<feature type="domain" description="UspA" evidence="2">
    <location>
        <begin position="6"/>
        <end position="142"/>
    </location>
</feature>
<dbReference type="Pfam" id="PF00582">
    <property type="entry name" value="Usp"/>
    <property type="match status" value="2"/>
</dbReference>